<dbReference type="OrthoDB" id="9792789at2"/>
<keyword evidence="4 10" id="KW-0808">Transferase</keyword>
<evidence type="ECO:0000256" key="7">
    <source>
        <dbReference type="ARBA" id="ARBA00023136"/>
    </source>
</evidence>
<evidence type="ECO:0000256" key="1">
    <source>
        <dbReference type="ARBA" id="ARBA00004651"/>
    </source>
</evidence>
<feature type="transmembrane region" description="Helical" evidence="8">
    <location>
        <begin position="165"/>
        <end position="198"/>
    </location>
</feature>
<reference evidence="10 11" key="1">
    <citation type="submission" date="2018-01" db="EMBL/GenBank/DDBJ databases">
        <authorList>
            <person name="Gaut B.S."/>
            <person name="Morton B.R."/>
            <person name="Clegg M.T."/>
            <person name="Duvall M.R."/>
        </authorList>
    </citation>
    <scope>NUCLEOTIDE SEQUENCE [LARGE SCALE GENOMIC DNA]</scope>
    <source>
        <strain evidence="10 11">HR-AY</strain>
    </source>
</reference>
<feature type="transmembrane region" description="Helical" evidence="8">
    <location>
        <begin position="355"/>
        <end position="373"/>
    </location>
</feature>
<comment type="subcellular location">
    <subcellularLocation>
        <location evidence="1">Cell membrane</location>
        <topology evidence="1">Multi-pass membrane protein</topology>
    </subcellularLocation>
</comment>
<evidence type="ECO:0000256" key="5">
    <source>
        <dbReference type="ARBA" id="ARBA00022692"/>
    </source>
</evidence>
<evidence type="ECO:0000256" key="2">
    <source>
        <dbReference type="ARBA" id="ARBA00022475"/>
    </source>
</evidence>
<dbReference type="InterPro" id="IPR003342">
    <property type="entry name" value="ArnT-like_N"/>
</dbReference>
<dbReference type="Proteomes" id="UP000237310">
    <property type="component" value="Unassembled WGS sequence"/>
</dbReference>
<dbReference type="InterPro" id="IPR050297">
    <property type="entry name" value="LipidA_mod_glycosyltrf_83"/>
</dbReference>
<keyword evidence="11" id="KW-1185">Reference proteome</keyword>
<feature type="domain" description="ArnT-like N-terminal" evidence="9">
    <location>
        <begin position="17"/>
        <end position="241"/>
    </location>
</feature>
<keyword evidence="7 8" id="KW-0472">Membrane</keyword>
<evidence type="ECO:0000259" key="9">
    <source>
        <dbReference type="Pfam" id="PF02366"/>
    </source>
</evidence>
<gene>
    <name evidence="10" type="ORF">C3L50_03180</name>
</gene>
<feature type="transmembrane region" description="Helical" evidence="8">
    <location>
        <begin position="12"/>
        <end position="34"/>
    </location>
</feature>
<dbReference type="GO" id="GO:0016763">
    <property type="term" value="F:pentosyltransferase activity"/>
    <property type="evidence" value="ECO:0007669"/>
    <property type="project" value="TreeGrafter"/>
</dbReference>
<evidence type="ECO:0000256" key="3">
    <source>
        <dbReference type="ARBA" id="ARBA00022676"/>
    </source>
</evidence>
<feature type="transmembrane region" description="Helical" evidence="8">
    <location>
        <begin position="323"/>
        <end position="343"/>
    </location>
</feature>
<feature type="transmembrane region" description="Helical" evidence="8">
    <location>
        <begin position="300"/>
        <end position="317"/>
    </location>
</feature>
<evidence type="ECO:0000256" key="6">
    <source>
        <dbReference type="ARBA" id="ARBA00022989"/>
    </source>
</evidence>
<name>A0A2S5AD85_9FLAO</name>
<feature type="transmembrane region" description="Helical" evidence="8">
    <location>
        <begin position="210"/>
        <end position="230"/>
    </location>
</feature>
<feature type="transmembrane region" description="Helical" evidence="8">
    <location>
        <begin position="92"/>
        <end position="109"/>
    </location>
</feature>
<dbReference type="GO" id="GO:0009103">
    <property type="term" value="P:lipopolysaccharide biosynthetic process"/>
    <property type="evidence" value="ECO:0007669"/>
    <property type="project" value="UniProtKB-ARBA"/>
</dbReference>
<comment type="caution">
    <text evidence="10">The sequence shown here is derived from an EMBL/GenBank/DDBJ whole genome shotgun (WGS) entry which is preliminary data.</text>
</comment>
<sequence>MISKKLKDTNFILCFSVITILIFRLILTFAIPLLDKTEARYAEIARLMYETKDWIVVQIDYGFPFWAKPPLSTWLSAGSFEIFGANEFSARFPSYLLSVLLLFIAGKLAKKEGKSFYLPGFILLTMPEFLIHTGVVSTDSALFVCITIMMLSFWKVVNNTEKTIWNYLFFIALGLGFLAKGPLIMVLTFPPLFVWCLLDLNRLKAVFSRLPIILGILIVVAIALPWYYLIEQKSPGFTNYFFVGEHYKRFLVPGWNGDLYGNPKYVPMGIVWVYMIAFAFPWFPIVVYKLWKNRTTILKNPWVSFLVLWLLWLPFFFTFSKNILHTYILPTTFPMMLLMVHYWNEFDSKKTLIRIGLFFPTAIFVIASVAILLPKDLFTKLSGYPDVSYIMNSDKYLLEKLKVNTENKQIPLYYFVKVENDSVVNKQKNYSGEFYSNGKEQVLINQKEVDSVLSLNKKLFFVIPTRKLEQVSKESLEKMNLIDHNNNTSVFESK</sequence>
<dbReference type="EMBL" id="PQVG01000002">
    <property type="protein sequence ID" value="POY40518.1"/>
    <property type="molecule type" value="Genomic_DNA"/>
</dbReference>
<evidence type="ECO:0000256" key="4">
    <source>
        <dbReference type="ARBA" id="ARBA00022679"/>
    </source>
</evidence>
<feature type="transmembrane region" description="Helical" evidence="8">
    <location>
        <begin position="129"/>
        <end position="153"/>
    </location>
</feature>
<organism evidence="10 11">
    <name type="scientific">Flavobacterium alvei</name>
    <dbReference type="NCBI Taxonomy" id="2080416"/>
    <lineage>
        <taxon>Bacteria</taxon>
        <taxon>Pseudomonadati</taxon>
        <taxon>Bacteroidota</taxon>
        <taxon>Flavobacteriia</taxon>
        <taxon>Flavobacteriales</taxon>
        <taxon>Flavobacteriaceae</taxon>
        <taxon>Flavobacterium</taxon>
    </lineage>
</organism>
<evidence type="ECO:0000313" key="10">
    <source>
        <dbReference type="EMBL" id="POY40518.1"/>
    </source>
</evidence>
<dbReference type="GO" id="GO:0000030">
    <property type="term" value="F:mannosyltransferase activity"/>
    <property type="evidence" value="ECO:0007669"/>
    <property type="project" value="InterPro"/>
</dbReference>
<dbReference type="GO" id="GO:0006493">
    <property type="term" value="P:protein O-linked glycosylation"/>
    <property type="evidence" value="ECO:0007669"/>
    <property type="project" value="InterPro"/>
</dbReference>
<feature type="transmembrane region" description="Helical" evidence="8">
    <location>
        <begin position="265"/>
        <end position="288"/>
    </location>
</feature>
<keyword evidence="5 8" id="KW-0812">Transmembrane</keyword>
<evidence type="ECO:0000313" key="11">
    <source>
        <dbReference type="Proteomes" id="UP000237310"/>
    </source>
</evidence>
<dbReference type="RefSeq" id="WP_103804705.1">
    <property type="nucleotide sequence ID" value="NZ_PQVG01000002.1"/>
</dbReference>
<dbReference type="GO" id="GO:0010041">
    <property type="term" value="P:response to iron(III) ion"/>
    <property type="evidence" value="ECO:0007669"/>
    <property type="project" value="TreeGrafter"/>
</dbReference>
<dbReference type="PANTHER" id="PTHR33908:SF3">
    <property type="entry name" value="UNDECAPRENYL PHOSPHATE-ALPHA-4-AMINO-4-DEOXY-L-ARABINOSE ARABINOSYL TRANSFERASE"/>
    <property type="match status" value="1"/>
</dbReference>
<protein>
    <submittedName>
        <fullName evidence="10">Phospholipid carrier-dependent glycosyltransferase</fullName>
    </submittedName>
</protein>
<accession>A0A2S5AD85</accession>
<dbReference type="AlphaFoldDB" id="A0A2S5AD85"/>
<keyword evidence="2" id="KW-1003">Cell membrane</keyword>
<dbReference type="Pfam" id="PF02366">
    <property type="entry name" value="PMT"/>
    <property type="match status" value="1"/>
</dbReference>
<proteinExistence type="predicted"/>
<evidence type="ECO:0000256" key="8">
    <source>
        <dbReference type="SAM" id="Phobius"/>
    </source>
</evidence>
<keyword evidence="6 8" id="KW-1133">Transmembrane helix</keyword>
<dbReference type="GO" id="GO:0005886">
    <property type="term" value="C:plasma membrane"/>
    <property type="evidence" value="ECO:0007669"/>
    <property type="project" value="UniProtKB-SubCell"/>
</dbReference>
<dbReference type="PANTHER" id="PTHR33908">
    <property type="entry name" value="MANNOSYLTRANSFERASE YKCB-RELATED"/>
    <property type="match status" value="1"/>
</dbReference>
<keyword evidence="3" id="KW-0328">Glycosyltransferase</keyword>